<proteinExistence type="inferred from homology"/>
<accession>A0A1S3CXI1</accession>
<reference evidence="4" key="1">
    <citation type="submission" date="2025-08" db="UniProtKB">
        <authorList>
            <consortium name="RefSeq"/>
        </authorList>
    </citation>
    <scope>IDENTIFICATION</scope>
</reference>
<dbReference type="KEGG" id="dci:103506451"/>
<protein>
    <submittedName>
        <fullName evidence="4">Uncharacterized protein LOC103506451</fullName>
    </submittedName>
</protein>
<evidence type="ECO:0000313" key="4">
    <source>
        <dbReference type="RefSeq" id="XP_008469062.1"/>
    </source>
</evidence>
<dbReference type="PROSITE" id="PS51840">
    <property type="entry name" value="C2_NT"/>
    <property type="match status" value="1"/>
</dbReference>
<comment type="similarity">
    <text evidence="1">Belongs to the EEIG family.</text>
</comment>
<keyword evidence="3" id="KW-1185">Reference proteome</keyword>
<dbReference type="Pfam" id="PF10358">
    <property type="entry name" value="NT-C2"/>
    <property type="match status" value="1"/>
</dbReference>
<dbReference type="PANTHER" id="PTHR21456:SF1">
    <property type="entry name" value="C2 NT-TYPE DOMAIN-CONTAINING PROTEIN"/>
    <property type="match status" value="1"/>
</dbReference>
<dbReference type="PANTHER" id="PTHR21456">
    <property type="entry name" value="FAMILY WITH SEQUENCE SIMILARITY 102"/>
    <property type="match status" value="1"/>
</dbReference>
<dbReference type="InterPro" id="IPR039931">
    <property type="entry name" value="EEIG1/2-like"/>
</dbReference>
<evidence type="ECO:0000256" key="1">
    <source>
        <dbReference type="ARBA" id="ARBA00034780"/>
    </source>
</evidence>
<dbReference type="InterPro" id="IPR019448">
    <property type="entry name" value="NT-C2"/>
</dbReference>
<feature type="domain" description="C2 NT-type" evidence="2">
    <location>
        <begin position="1"/>
        <end position="139"/>
    </location>
</feature>
<dbReference type="AlphaFoldDB" id="A0A1S3CXI1"/>
<sequence>MFEKKCKFQCKIQVIGLTQTPYLCGNLYCRLKLLHGGDFVKDTKPELIRNHEVQWLEEFEFVFQALLDKNTRILKPCILRISVRMECYKRAPNKIGYLDLNLSEFCGFGVHHLRFHLKGYNSSIPPDNSILEISVDTKILQGNVIFKPNQEATPNRILDLSNVMEDCDEENIDISNKQIEPVRAISSPIPIPTMKSKMKIQNNFNMYSAWFKGNRYLNDEILNMNVRDSSRIKSTRLDNDQITDNILSSTFLCMQPADRSQLQLFVTEDGKPVLGQTLNSPVVSHLGLTQSSNSQVTEEFRSS</sequence>
<dbReference type="RefSeq" id="XP_008469062.1">
    <property type="nucleotide sequence ID" value="XM_008470840.3"/>
</dbReference>
<evidence type="ECO:0000259" key="2">
    <source>
        <dbReference type="PROSITE" id="PS51840"/>
    </source>
</evidence>
<evidence type="ECO:0000313" key="3">
    <source>
        <dbReference type="Proteomes" id="UP000079169"/>
    </source>
</evidence>
<dbReference type="Proteomes" id="UP000079169">
    <property type="component" value="Unplaced"/>
</dbReference>
<dbReference type="OrthoDB" id="3365224at2759"/>
<dbReference type="GeneID" id="103506451"/>
<gene>
    <name evidence="4" type="primary">LOC103506451</name>
</gene>
<name>A0A1S3CXI1_DIACI</name>
<dbReference type="PaxDb" id="121845-A0A1S3CXI1"/>
<dbReference type="STRING" id="121845.A0A1S3CXI1"/>
<dbReference type="OMA" id="CCRIPCD"/>
<organism evidence="3 4">
    <name type="scientific">Diaphorina citri</name>
    <name type="common">Asian citrus psyllid</name>
    <dbReference type="NCBI Taxonomy" id="121845"/>
    <lineage>
        <taxon>Eukaryota</taxon>
        <taxon>Metazoa</taxon>
        <taxon>Ecdysozoa</taxon>
        <taxon>Arthropoda</taxon>
        <taxon>Hexapoda</taxon>
        <taxon>Insecta</taxon>
        <taxon>Pterygota</taxon>
        <taxon>Neoptera</taxon>
        <taxon>Paraneoptera</taxon>
        <taxon>Hemiptera</taxon>
        <taxon>Sternorrhyncha</taxon>
        <taxon>Psylloidea</taxon>
        <taxon>Psyllidae</taxon>
        <taxon>Diaphorininae</taxon>
        <taxon>Diaphorina</taxon>
    </lineage>
</organism>